<dbReference type="InterPro" id="IPR021737">
    <property type="entry name" value="Phage_phiKZ_Orf197"/>
</dbReference>
<evidence type="ECO:0000313" key="3">
    <source>
        <dbReference type="Proteomes" id="UP001501757"/>
    </source>
</evidence>
<comment type="caution">
    <text evidence="2">The sequence shown here is derived from an EMBL/GenBank/DDBJ whole genome shotgun (WGS) entry which is preliminary data.</text>
</comment>
<organism evidence="2 3">
    <name type="scientific">Bowmanella denitrificans</name>
    <dbReference type="NCBI Taxonomy" id="366582"/>
    <lineage>
        <taxon>Bacteria</taxon>
        <taxon>Pseudomonadati</taxon>
        <taxon>Pseudomonadota</taxon>
        <taxon>Gammaproteobacteria</taxon>
        <taxon>Alteromonadales</taxon>
        <taxon>Alteromonadaceae</taxon>
        <taxon>Bowmanella</taxon>
    </lineage>
</organism>
<feature type="transmembrane region" description="Helical" evidence="1">
    <location>
        <begin position="223"/>
        <end position="246"/>
    </location>
</feature>
<feature type="transmembrane region" description="Helical" evidence="1">
    <location>
        <begin position="137"/>
        <end position="158"/>
    </location>
</feature>
<dbReference type="Pfam" id="PF11750">
    <property type="entry name" value="DUF3307"/>
    <property type="match status" value="1"/>
</dbReference>
<feature type="transmembrane region" description="Helical" evidence="1">
    <location>
        <begin position="40"/>
        <end position="62"/>
    </location>
</feature>
<evidence type="ECO:0000256" key="1">
    <source>
        <dbReference type="SAM" id="Phobius"/>
    </source>
</evidence>
<evidence type="ECO:0008006" key="4">
    <source>
        <dbReference type="Google" id="ProtNLM"/>
    </source>
</evidence>
<sequence>MDELLLLLGLLSAHLLGDFFLHPLSWINDRLNRHYRSSKLIWHALVHTLLSWLVLFIWEWTFGWGPTFWQPLWLALLLGCSHYVIDLAKSYCPVHTRYFLLDQCLHLTIILLIAMQLSQSWHWLKWCWDWLLTPTHLIVLIAYLLILRPSSVLIALLLRNWTLDVTEGSLPKAGHAIGLLERILILTFTLLEQFAGVGFLLAAKSVFRFGDLTHQKDRRLTEYVMLGTLLSVTISLLLGILTLRLVNGLV</sequence>
<dbReference type="RefSeq" id="WP_343842382.1">
    <property type="nucleotide sequence ID" value="NZ_BAAAEI010000006.1"/>
</dbReference>
<proteinExistence type="predicted"/>
<keyword evidence="3" id="KW-1185">Reference proteome</keyword>
<feature type="transmembrane region" description="Helical" evidence="1">
    <location>
        <begin position="68"/>
        <end position="85"/>
    </location>
</feature>
<feature type="transmembrane region" description="Helical" evidence="1">
    <location>
        <begin position="6"/>
        <end position="28"/>
    </location>
</feature>
<evidence type="ECO:0000313" key="2">
    <source>
        <dbReference type="EMBL" id="GAA0347153.1"/>
    </source>
</evidence>
<name>A0ABN0WVJ6_9ALTE</name>
<keyword evidence="1" id="KW-0812">Transmembrane</keyword>
<keyword evidence="1" id="KW-0472">Membrane</keyword>
<protein>
    <recommendedName>
        <fullName evidence="4">DUF3307 domain-containing protein</fullName>
    </recommendedName>
</protein>
<keyword evidence="1" id="KW-1133">Transmembrane helix</keyword>
<reference evidence="2 3" key="1">
    <citation type="journal article" date="2019" name="Int. J. Syst. Evol. Microbiol.">
        <title>The Global Catalogue of Microorganisms (GCM) 10K type strain sequencing project: providing services to taxonomists for standard genome sequencing and annotation.</title>
        <authorList>
            <consortium name="The Broad Institute Genomics Platform"/>
            <consortium name="The Broad Institute Genome Sequencing Center for Infectious Disease"/>
            <person name="Wu L."/>
            <person name="Ma J."/>
        </authorList>
    </citation>
    <scope>NUCLEOTIDE SEQUENCE [LARGE SCALE GENOMIC DNA]</scope>
    <source>
        <strain evidence="2 3">JCM 13378</strain>
    </source>
</reference>
<feature type="transmembrane region" description="Helical" evidence="1">
    <location>
        <begin position="97"/>
        <end position="117"/>
    </location>
</feature>
<dbReference type="Proteomes" id="UP001501757">
    <property type="component" value="Unassembled WGS sequence"/>
</dbReference>
<dbReference type="EMBL" id="BAAAEI010000006">
    <property type="protein sequence ID" value="GAA0347153.1"/>
    <property type="molecule type" value="Genomic_DNA"/>
</dbReference>
<gene>
    <name evidence="2" type="ORF">GCM10009092_09480</name>
</gene>
<accession>A0ABN0WVJ6</accession>